<dbReference type="EMBL" id="CAJVAS010000001">
    <property type="protein sequence ID" value="CAG7598131.1"/>
    <property type="molecule type" value="Genomic_DNA"/>
</dbReference>
<dbReference type="RefSeq" id="WP_218090028.1">
    <property type="nucleotide sequence ID" value="NZ_CAJVAS010000001.1"/>
</dbReference>
<name>A0A916NL80_9BACL</name>
<reference evidence="1" key="1">
    <citation type="submission" date="2021-06" db="EMBL/GenBank/DDBJ databases">
        <authorList>
            <person name="Criscuolo A."/>
        </authorList>
    </citation>
    <scope>NUCLEOTIDE SEQUENCE</scope>
    <source>
        <strain evidence="1">CIP111600</strain>
    </source>
</reference>
<organism evidence="1 2">
    <name type="scientific">Paenibacillus solanacearum</name>
    <dbReference type="NCBI Taxonomy" id="2048548"/>
    <lineage>
        <taxon>Bacteria</taxon>
        <taxon>Bacillati</taxon>
        <taxon>Bacillota</taxon>
        <taxon>Bacilli</taxon>
        <taxon>Bacillales</taxon>
        <taxon>Paenibacillaceae</taxon>
        <taxon>Paenibacillus</taxon>
    </lineage>
</organism>
<dbReference type="Proteomes" id="UP000693672">
    <property type="component" value="Unassembled WGS sequence"/>
</dbReference>
<accession>A0A916NL80</accession>
<evidence type="ECO:0000313" key="1">
    <source>
        <dbReference type="EMBL" id="CAG7598131.1"/>
    </source>
</evidence>
<keyword evidence="2" id="KW-1185">Reference proteome</keyword>
<dbReference type="AlphaFoldDB" id="A0A916NL80"/>
<evidence type="ECO:0000313" key="2">
    <source>
        <dbReference type="Proteomes" id="UP000693672"/>
    </source>
</evidence>
<gene>
    <name evidence="1" type="ORF">PAESOLCIP111_00200</name>
</gene>
<protein>
    <submittedName>
        <fullName evidence="1">Uncharacterized protein</fullName>
    </submittedName>
</protein>
<comment type="caution">
    <text evidence="1">The sequence shown here is derived from an EMBL/GenBank/DDBJ whole genome shotgun (WGS) entry which is preliminary data.</text>
</comment>
<proteinExistence type="predicted"/>
<sequence>MNHIFNKAAKRSLGRNSRFMLTVVLILSIVMMVPLTASAAYYNTYSTIATLGNANNCYSSQGFAVGSTYTYSIKINSDESKAVIYRTKMSDGSTTLMTNGDTSTTYATYLGHANDMVLSTIDGEFYMFILTTYAGNMSLVKLKYVGSTFYKVGNYTIKYNGTDKGMSGVKITSNDSSNINFLFKSGKTFYKGTLPLTANSGTINVTSAFSINIEDALVNGSTVSNINSYLFQGFGYRNNTIYLPLTYENVSIVLVYRNISTASGTIYSDNDLSFRITSSAYSDLFEIEDVGIDNGGKLWFNTNRRADSSDTTSDGVHYFNGYTAF</sequence>